<evidence type="ECO:0000256" key="13">
    <source>
        <dbReference type="ARBA" id="ARBA00023180"/>
    </source>
</evidence>
<dbReference type="PANTHER" id="PTHR27002:SF1040">
    <property type="entry name" value="OS07G0538400 PROTEIN"/>
    <property type="match status" value="1"/>
</dbReference>
<dbReference type="PROSITE" id="PS50011">
    <property type="entry name" value="PROTEIN_KINASE_DOM"/>
    <property type="match status" value="1"/>
</dbReference>
<evidence type="ECO:0000256" key="3">
    <source>
        <dbReference type="ARBA" id="ARBA00022553"/>
    </source>
</evidence>
<dbReference type="InterPro" id="IPR001245">
    <property type="entry name" value="Ser-Thr/Tyr_kinase_cat_dom"/>
</dbReference>
<dbReference type="CDD" id="cd14066">
    <property type="entry name" value="STKc_IRAK"/>
    <property type="match status" value="1"/>
</dbReference>
<keyword evidence="12 16" id="KW-0472">Membrane</keyword>
<dbReference type="FunFam" id="1.10.510.10:FF:000129">
    <property type="entry name" value="cysteine-rich receptor-like protein kinase 10"/>
    <property type="match status" value="1"/>
</dbReference>
<evidence type="ECO:0000256" key="16">
    <source>
        <dbReference type="SAM" id="Phobius"/>
    </source>
</evidence>
<dbReference type="Gene3D" id="3.30.200.20">
    <property type="entry name" value="Phosphorylase Kinase, domain 1"/>
    <property type="match status" value="1"/>
</dbReference>
<keyword evidence="7" id="KW-0677">Repeat</keyword>
<evidence type="ECO:0000256" key="11">
    <source>
        <dbReference type="ARBA" id="ARBA00022989"/>
    </source>
</evidence>
<dbReference type="FunFam" id="3.30.430.20:FF:000002">
    <property type="entry name" value="Cysteine-rich receptor-like protein kinase 10"/>
    <property type="match status" value="1"/>
</dbReference>
<name>A0AAX6I791_IRIPA</name>
<keyword evidence="5 16" id="KW-0812">Transmembrane</keyword>
<dbReference type="Proteomes" id="UP001140949">
    <property type="component" value="Unassembled WGS sequence"/>
</dbReference>
<feature type="domain" description="Gnk2-homologous" evidence="19">
    <location>
        <begin position="27"/>
        <end position="127"/>
    </location>
</feature>
<proteinExistence type="predicted"/>
<dbReference type="PANTHER" id="PTHR27002">
    <property type="entry name" value="RECEPTOR-LIKE SERINE/THREONINE-PROTEIN KINASE SD1-8"/>
    <property type="match status" value="1"/>
</dbReference>
<feature type="domain" description="Protein kinase" evidence="18">
    <location>
        <begin position="336"/>
        <end position="604"/>
    </location>
</feature>
<dbReference type="Gene3D" id="3.30.430.20">
    <property type="entry name" value="Gnk2 domain, C-X8-C-X2-C motif"/>
    <property type="match status" value="2"/>
</dbReference>
<keyword evidence="4" id="KW-0808">Transferase</keyword>
<dbReference type="InterPro" id="IPR038408">
    <property type="entry name" value="GNK2_sf"/>
</dbReference>
<dbReference type="CDD" id="cd23509">
    <property type="entry name" value="Gnk2-like"/>
    <property type="match status" value="2"/>
</dbReference>
<gene>
    <name evidence="20" type="ORF">M6B38_272395</name>
</gene>
<dbReference type="EMBL" id="JANAVB010004399">
    <property type="protein sequence ID" value="KAJ6848803.1"/>
    <property type="molecule type" value="Genomic_DNA"/>
</dbReference>
<sequence length="682" mass="73889">MAGFYFLLLLAAPLHLLLQSAPTATAADSLYHLCGGNNYTATNSFQSNLQSLLASLSSSGSPFLTDIKGDDSNKTYGLAMCRGDIDSTNCTDCIKAASGSVTQLCPQSMKAIVWYDYCQLRYSDSLFFTSSADDGTILLMANAGTQQDPGTFMAAAKELMGKVADRAARSSSDPLLFGTGTMKYRSDLPAIYGLAQCTRDLTPDTCSQCLQGLLTYYWKDSYAAQRGGRILDYSCNFRYEAYPFFNGDPTVSLDTTNPVPVVEGKKTNTGKVLSIVIPSAVGLALVITLCIICLLRRRPSKTIVLGRGIANLEDITSGHESLLFDFSVLRTATDDFSDSNKLGQGGFGAVYKGTMPDGQEIAVKRLSASSNQGIGELKNELLLVAKLQHKNLVRLRGVCLEQEEKLLVYEYVPNRSLDTFLFDPVKSVQLDWERRFNIIGGIARGLRYLHEESHLKVIHRDLKASNVLLDSDMNPKIADFGLARLFAVDETQCTGRVVGTFGYMAPEYAMHGLLSVKLDVFSFGVLLLEIVIGRKNNPNDLITYTWEHWREGTALEIVDPSLGENFSRDEVMRCIEIGLLCIQDVPANRPSMSSIVHMLCSPSVSIQAPLQSTLAGSGTSTSDSSVSTGRSSLGSGDSSVSTGRSSLGSGGRSQVSLVANPYVHSSNGHLSIFHIKSGRSST</sequence>
<keyword evidence="6 17" id="KW-0732">Signal</keyword>
<dbReference type="PROSITE" id="PS00107">
    <property type="entry name" value="PROTEIN_KINASE_ATP"/>
    <property type="match status" value="1"/>
</dbReference>
<keyword evidence="9 20" id="KW-0418">Kinase</keyword>
<dbReference type="FunFam" id="3.30.200.20:FF:000142">
    <property type="entry name" value="Cysteine-rich receptor-like protein kinase 10"/>
    <property type="match status" value="1"/>
</dbReference>
<evidence type="ECO:0000256" key="2">
    <source>
        <dbReference type="ARBA" id="ARBA00022527"/>
    </source>
</evidence>
<dbReference type="PROSITE" id="PS00108">
    <property type="entry name" value="PROTEIN_KINASE_ST"/>
    <property type="match status" value="1"/>
</dbReference>
<feature type="domain" description="Gnk2-homologous" evidence="19">
    <location>
        <begin position="134"/>
        <end position="244"/>
    </location>
</feature>
<evidence type="ECO:0000256" key="12">
    <source>
        <dbReference type="ARBA" id="ARBA00023136"/>
    </source>
</evidence>
<evidence type="ECO:0000256" key="6">
    <source>
        <dbReference type="ARBA" id="ARBA00022729"/>
    </source>
</evidence>
<keyword evidence="11 16" id="KW-1133">Transmembrane helix</keyword>
<keyword evidence="2" id="KW-0723">Serine/threonine-protein kinase</keyword>
<evidence type="ECO:0000259" key="18">
    <source>
        <dbReference type="PROSITE" id="PS50011"/>
    </source>
</evidence>
<evidence type="ECO:0000313" key="20">
    <source>
        <dbReference type="EMBL" id="KAJ6848803.1"/>
    </source>
</evidence>
<evidence type="ECO:0000256" key="4">
    <source>
        <dbReference type="ARBA" id="ARBA00022679"/>
    </source>
</evidence>
<keyword evidence="20" id="KW-0675">Receptor</keyword>
<dbReference type="SMART" id="SM00220">
    <property type="entry name" value="S_TKc"/>
    <property type="match status" value="1"/>
</dbReference>
<dbReference type="PROSITE" id="PS51473">
    <property type="entry name" value="GNK2"/>
    <property type="match status" value="2"/>
</dbReference>
<dbReference type="AlphaFoldDB" id="A0AAX6I791"/>
<comment type="caution">
    <text evidence="20">The sequence shown here is derived from an EMBL/GenBank/DDBJ whole genome shotgun (WGS) entry which is preliminary data.</text>
</comment>
<dbReference type="Gene3D" id="1.10.510.10">
    <property type="entry name" value="Transferase(Phosphotransferase) domain 1"/>
    <property type="match status" value="1"/>
</dbReference>
<dbReference type="SUPFAM" id="SSF56112">
    <property type="entry name" value="Protein kinase-like (PK-like)"/>
    <property type="match status" value="1"/>
</dbReference>
<evidence type="ECO:0000256" key="5">
    <source>
        <dbReference type="ARBA" id="ARBA00022692"/>
    </source>
</evidence>
<evidence type="ECO:0000256" key="7">
    <source>
        <dbReference type="ARBA" id="ARBA00022737"/>
    </source>
</evidence>
<dbReference type="InterPro" id="IPR017441">
    <property type="entry name" value="Protein_kinase_ATP_BS"/>
</dbReference>
<keyword evidence="8 14" id="KW-0547">Nucleotide-binding</keyword>
<evidence type="ECO:0000256" key="1">
    <source>
        <dbReference type="ARBA" id="ARBA00004167"/>
    </source>
</evidence>
<dbReference type="InterPro" id="IPR002902">
    <property type="entry name" value="GNK2"/>
</dbReference>
<evidence type="ECO:0000256" key="17">
    <source>
        <dbReference type="SAM" id="SignalP"/>
    </source>
</evidence>
<dbReference type="Pfam" id="PF07714">
    <property type="entry name" value="PK_Tyr_Ser-Thr"/>
    <property type="match status" value="1"/>
</dbReference>
<keyword evidence="3" id="KW-0597">Phosphoprotein</keyword>
<feature type="signal peptide" evidence="17">
    <location>
        <begin position="1"/>
        <end position="26"/>
    </location>
</feature>
<evidence type="ECO:0000259" key="19">
    <source>
        <dbReference type="PROSITE" id="PS51473"/>
    </source>
</evidence>
<evidence type="ECO:0000313" key="21">
    <source>
        <dbReference type="Proteomes" id="UP001140949"/>
    </source>
</evidence>
<dbReference type="InterPro" id="IPR008271">
    <property type="entry name" value="Ser/Thr_kinase_AS"/>
</dbReference>
<keyword evidence="10 14" id="KW-0067">ATP-binding</keyword>
<accession>A0AAX6I791</accession>
<evidence type="ECO:0000256" key="14">
    <source>
        <dbReference type="PROSITE-ProRule" id="PRU10141"/>
    </source>
</evidence>
<feature type="binding site" evidence="14">
    <location>
        <position position="364"/>
    </location>
    <ligand>
        <name>ATP</name>
        <dbReference type="ChEBI" id="CHEBI:30616"/>
    </ligand>
</feature>
<keyword evidence="21" id="KW-1185">Reference proteome</keyword>
<dbReference type="GO" id="GO:0005886">
    <property type="term" value="C:plasma membrane"/>
    <property type="evidence" value="ECO:0007669"/>
    <property type="project" value="TreeGrafter"/>
</dbReference>
<evidence type="ECO:0000256" key="9">
    <source>
        <dbReference type="ARBA" id="ARBA00022777"/>
    </source>
</evidence>
<reference evidence="20" key="1">
    <citation type="journal article" date="2023" name="GigaByte">
        <title>Genome assembly of the bearded iris, Iris pallida Lam.</title>
        <authorList>
            <person name="Bruccoleri R.E."/>
            <person name="Oakeley E.J."/>
            <person name="Faust A.M.E."/>
            <person name="Altorfer M."/>
            <person name="Dessus-Babus S."/>
            <person name="Burckhardt D."/>
            <person name="Oertli M."/>
            <person name="Naumann U."/>
            <person name="Petersen F."/>
            <person name="Wong J."/>
        </authorList>
    </citation>
    <scope>NUCLEOTIDE SEQUENCE</scope>
    <source>
        <strain evidence="20">GSM-AAB239-AS_SAM_17_03QT</strain>
    </source>
</reference>
<dbReference type="InterPro" id="IPR011009">
    <property type="entry name" value="Kinase-like_dom_sf"/>
</dbReference>
<dbReference type="InterPro" id="IPR000719">
    <property type="entry name" value="Prot_kinase_dom"/>
</dbReference>
<organism evidence="20 21">
    <name type="scientific">Iris pallida</name>
    <name type="common">Sweet iris</name>
    <dbReference type="NCBI Taxonomy" id="29817"/>
    <lineage>
        <taxon>Eukaryota</taxon>
        <taxon>Viridiplantae</taxon>
        <taxon>Streptophyta</taxon>
        <taxon>Embryophyta</taxon>
        <taxon>Tracheophyta</taxon>
        <taxon>Spermatophyta</taxon>
        <taxon>Magnoliopsida</taxon>
        <taxon>Liliopsida</taxon>
        <taxon>Asparagales</taxon>
        <taxon>Iridaceae</taxon>
        <taxon>Iridoideae</taxon>
        <taxon>Irideae</taxon>
        <taxon>Iris</taxon>
    </lineage>
</organism>
<evidence type="ECO:0000256" key="8">
    <source>
        <dbReference type="ARBA" id="ARBA00022741"/>
    </source>
</evidence>
<dbReference type="GO" id="GO:0005524">
    <property type="term" value="F:ATP binding"/>
    <property type="evidence" value="ECO:0007669"/>
    <property type="project" value="UniProtKB-UniRule"/>
</dbReference>
<evidence type="ECO:0000256" key="15">
    <source>
        <dbReference type="SAM" id="MobiDB-lite"/>
    </source>
</evidence>
<protein>
    <submittedName>
        <fullName evidence="20">Cysteine-rich receptor-like protein kinase 15 isoform X2</fullName>
    </submittedName>
</protein>
<dbReference type="Pfam" id="PF01657">
    <property type="entry name" value="Stress-antifung"/>
    <property type="match status" value="2"/>
</dbReference>
<keyword evidence="13" id="KW-0325">Glycoprotein</keyword>
<dbReference type="GO" id="GO:0004674">
    <property type="term" value="F:protein serine/threonine kinase activity"/>
    <property type="evidence" value="ECO:0007669"/>
    <property type="project" value="UniProtKB-KW"/>
</dbReference>
<feature type="chain" id="PRO_5043825398" evidence="17">
    <location>
        <begin position="27"/>
        <end position="682"/>
    </location>
</feature>
<reference evidence="20" key="2">
    <citation type="submission" date="2023-04" db="EMBL/GenBank/DDBJ databases">
        <authorList>
            <person name="Bruccoleri R.E."/>
            <person name="Oakeley E.J."/>
            <person name="Faust A.-M."/>
            <person name="Dessus-Babus S."/>
            <person name="Altorfer M."/>
            <person name="Burckhardt D."/>
            <person name="Oertli M."/>
            <person name="Naumann U."/>
            <person name="Petersen F."/>
            <person name="Wong J."/>
        </authorList>
    </citation>
    <scope>NUCLEOTIDE SEQUENCE</scope>
    <source>
        <strain evidence="20">GSM-AAB239-AS_SAM_17_03QT</strain>
        <tissue evidence="20">Leaf</tissue>
    </source>
</reference>
<dbReference type="GO" id="GO:0006950">
    <property type="term" value="P:response to stress"/>
    <property type="evidence" value="ECO:0007669"/>
    <property type="project" value="UniProtKB-ARBA"/>
</dbReference>
<comment type="subcellular location">
    <subcellularLocation>
        <location evidence="1">Membrane</location>
        <topology evidence="1">Single-pass membrane protein</topology>
    </subcellularLocation>
</comment>
<feature type="transmembrane region" description="Helical" evidence="16">
    <location>
        <begin position="272"/>
        <end position="295"/>
    </location>
</feature>
<evidence type="ECO:0000256" key="10">
    <source>
        <dbReference type="ARBA" id="ARBA00022840"/>
    </source>
</evidence>
<feature type="region of interest" description="Disordered" evidence="15">
    <location>
        <begin position="615"/>
        <end position="652"/>
    </location>
</feature>